<dbReference type="InterPro" id="IPR036249">
    <property type="entry name" value="Thioredoxin-like_sf"/>
</dbReference>
<dbReference type="SUPFAM" id="SSF52833">
    <property type="entry name" value="Thioredoxin-like"/>
    <property type="match status" value="1"/>
</dbReference>
<protein>
    <submittedName>
        <fullName evidence="2">Thioredoxin family protein</fullName>
    </submittedName>
</protein>
<proteinExistence type="predicted"/>
<dbReference type="AlphaFoldDB" id="A0A3B0VNI2"/>
<dbReference type="InterPro" id="IPR050553">
    <property type="entry name" value="Thioredoxin_ResA/DsbE_sf"/>
</dbReference>
<dbReference type="PANTHER" id="PTHR42852">
    <property type="entry name" value="THIOL:DISULFIDE INTERCHANGE PROTEIN DSBE"/>
    <property type="match status" value="1"/>
</dbReference>
<dbReference type="GO" id="GO:0016209">
    <property type="term" value="F:antioxidant activity"/>
    <property type="evidence" value="ECO:0007669"/>
    <property type="project" value="InterPro"/>
</dbReference>
<accession>A0A3B0VNI2</accession>
<sequence length="146" mass="16575">MFSSYAFAQKAPAFVLPGDNKSINLAKLKGKVVYLDFWASWCDPCRKSFPWMNEMHSRFDSKKFTIIAVNLDSSKASAKKFLQTIPANFDIAYDPDGKVAEKYHLKAMPSSYLIDKHGNLVLAHKGYREGEVAEIEEKIQHLINSK</sequence>
<gene>
    <name evidence="2" type="ORF">MNBD_DELTA03-1641</name>
</gene>
<evidence type="ECO:0000259" key="1">
    <source>
        <dbReference type="PROSITE" id="PS51352"/>
    </source>
</evidence>
<dbReference type="InterPro" id="IPR000866">
    <property type="entry name" value="AhpC/TSA"/>
</dbReference>
<organism evidence="2">
    <name type="scientific">hydrothermal vent metagenome</name>
    <dbReference type="NCBI Taxonomy" id="652676"/>
    <lineage>
        <taxon>unclassified sequences</taxon>
        <taxon>metagenomes</taxon>
        <taxon>ecological metagenomes</taxon>
    </lineage>
</organism>
<dbReference type="Pfam" id="PF00578">
    <property type="entry name" value="AhpC-TSA"/>
    <property type="match status" value="1"/>
</dbReference>
<dbReference type="CDD" id="cd02966">
    <property type="entry name" value="TlpA_like_family"/>
    <property type="match status" value="1"/>
</dbReference>
<dbReference type="Gene3D" id="3.40.30.10">
    <property type="entry name" value="Glutaredoxin"/>
    <property type="match status" value="1"/>
</dbReference>
<dbReference type="PANTHER" id="PTHR42852:SF18">
    <property type="entry name" value="CHROMOSOME UNDETERMINED SCAFFOLD_47, WHOLE GENOME SHOTGUN SEQUENCE"/>
    <property type="match status" value="1"/>
</dbReference>
<reference evidence="2" key="1">
    <citation type="submission" date="2018-06" db="EMBL/GenBank/DDBJ databases">
        <authorList>
            <person name="Zhirakovskaya E."/>
        </authorList>
    </citation>
    <scope>NUCLEOTIDE SEQUENCE</scope>
</reference>
<evidence type="ECO:0000313" key="2">
    <source>
        <dbReference type="EMBL" id="VAW40642.1"/>
    </source>
</evidence>
<dbReference type="GO" id="GO:0016491">
    <property type="term" value="F:oxidoreductase activity"/>
    <property type="evidence" value="ECO:0007669"/>
    <property type="project" value="InterPro"/>
</dbReference>
<dbReference type="PROSITE" id="PS51352">
    <property type="entry name" value="THIOREDOXIN_2"/>
    <property type="match status" value="1"/>
</dbReference>
<feature type="domain" description="Thioredoxin" evidence="1">
    <location>
        <begin position="5"/>
        <end position="144"/>
    </location>
</feature>
<dbReference type="InterPro" id="IPR013766">
    <property type="entry name" value="Thioredoxin_domain"/>
</dbReference>
<dbReference type="EMBL" id="UOEX01000345">
    <property type="protein sequence ID" value="VAW40642.1"/>
    <property type="molecule type" value="Genomic_DNA"/>
</dbReference>
<name>A0A3B0VNI2_9ZZZZ</name>